<dbReference type="AlphaFoldDB" id="A0A1L7WSJ6"/>
<dbReference type="PANTHER" id="PTHR33840">
    <property type="match status" value="1"/>
</dbReference>
<feature type="domain" description="T6SS Phospholipase effector Tle1-like catalytic" evidence="1">
    <location>
        <begin position="21"/>
        <end position="288"/>
    </location>
</feature>
<dbReference type="PANTHER" id="PTHR33840:SF1">
    <property type="entry name" value="TLE1 PHOSPHOLIPASE DOMAIN-CONTAINING PROTEIN"/>
    <property type="match status" value="1"/>
</dbReference>
<evidence type="ECO:0000259" key="1">
    <source>
        <dbReference type="Pfam" id="PF09994"/>
    </source>
</evidence>
<dbReference type="Proteomes" id="UP000184330">
    <property type="component" value="Unassembled WGS sequence"/>
</dbReference>
<keyword evidence="3" id="KW-1185">Reference proteome</keyword>
<gene>
    <name evidence="2" type="ORF">PAC_05623</name>
</gene>
<reference evidence="2 3" key="1">
    <citation type="submission" date="2016-03" db="EMBL/GenBank/DDBJ databases">
        <authorList>
            <person name="Ploux O."/>
        </authorList>
    </citation>
    <scope>NUCLEOTIDE SEQUENCE [LARGE SCALE GENOMIC DNA]</scope>
    <source>
        <strain evidence="2 3">UAMH 11012</strain>
    </source>
</reference>
<dbReference type="Pfam" id="PF09994">
    <property type="entry name" value="T6SS_Tle1-like_cat"/>
    <property type="match status" value="1"/>
</dbReference>
<proteinExistence type="predicted"/>
<organism evidence="2 3">
    <name type="scientific">Phialocephala subalpina</name>
    <dbReference type="NCBI Taxonomy" id="576137"/>
    <lineage>
        <taxon>Eukaryota</taxon>
        <taxon>Fungi</taxon>
        <taxon>Dikarya</taxon>
        <taxon>Ascomycota</taxon>
        <taxon>Pezizomycotina</taxon>
        <taxon>Leotiomycetes</taxon>
        <taxon>Helotiales</taxon>
        <taxon>Mollisiaceae</taxon>
        <taxon>Phialocephala</taxon>
        <taxon>Phialocephala fortinii species complex</taxon>
    </lineage>
</organism>
<protein>
    <recommendedName>
        <fullName evidence="1">T6SS Phospholipase effector Tle1-like catalytic domain-containing protein</fullName>
    </recommendedName>
</protein>
<dbReference type="EMBL" id="FJOG01000007">
    <property type="protein sequence ID" value="CZR55735.1"/>
    <property type="molecule type" value="Genomic_DNA"/>
</dbReference>
<evidence type="ECO:0000313" key="2">
    <source>
        <dbReference type="EMBL" id="CZR55735.1"/>
    </source>
</evidence>
<dbReference type="InterPro" id="IPR018712">
    <property type="entry name" value="Tle1-like_cat"/>
</dbReference>
<accession>A0A1L7WSJ6</accession>
<sequence>MAPAMSRLAPHSQRTRTPRILLIPFDGTWASHLGKTPTTVISEFSSLIATAENVDNGYRKGVGTKGGLIDKVFGGALGSGLVLNVLEAFIKLAGDYQIGDTIVIIGFSRGAFTARVFAALTSLVGLLKTQTVSEARKKLFYQKIHKGLVSGDLWNNDTLDEVRDGYQFYDDIPIDALCLFDTVASLGVPKVGAGSYIAPVMRMLPQFRKDYAHFERVMKRPPNSARHVFQAISVQEARATYREQVAQKQSRTTNQVFKQMWFAGNHGNMAQDNGRSGFADAPLAWMIGQLHHYLRVRFDEGKLHMRFPSYHSSKNLAGACVTLPPSAAPSASDSSNRASNSTFVQATGVAPTGSLPRWIYNDVKAPGAFKTFCHGWNQRTPGRYGELTFEEVHITVRLRGFGLNRADASMVPGYYFVDDGRRWVWRRLPQEKVKTLRWIAGDKKPAPMPFIDEGKMLPLEAALLGLSWCLDA</sequence>
<evidence type="ECO:0000313" key="3">
    <source>
        <dbReference type="Proteomes" id="UP000184330"/>
    </source>
</evidence>
<dbReference type="OrthoDB" id="59699at2759"/>
<name>A0A1L7WSJ6_9HELO</name>